<evidence type="ECO:0000256" key="1">
    <source>
        <dbReference type="ARBA" id="ARBA00001946"/>
    </source>
</evidence>
<keyword evidence="15" id="KW-0472">Membrane</keyword>
<evidence type="ECO:0000256" key="3">
    <source>
        <dbReference type="ARBA" id="ARBA00022448"/>
    </source>
</evidence>
<evidence type="ECO:0000256" key="16">
    <source>
        <dbReference type="ARBA" id="ARBA00024013"/>
    </source>
</evidence>
<dbReference type="InterPro" id="IPR006703">
    <property type="entry name" value="G_AIG1"/>
</dbReference>
<evidence type="ECO:0000259" key="17">
    <source>
        <dbReference type="PROSITE" id="PS51720"/>
    </source>
</evidence>
<evidence type="ECO:0000256" key="8">
    <source>
        <dbReference type="ARBA" id="ARBA00022741"/>
    </source>
</evidence>
<gene>
    <name evidence="18" type="ORF">M9Y10_024907</name>
</gene>
<keyword evidence="14" id="KW-0342">GTP-binding</keyword>
<keyword evidence="8" id="KW-0547">Nucleotide-binding</keyword>
<evidence type="ECO:0000256" key="14">
    <source>
        <dbReference type="ARBA" id="ARBA00023134"/>
    </source>
</evidence>
<dbReference type="InterPro" id="IPR027417">
    <property type="entry name" value="P-loop_NTPase"/>
</dbReference>
<evidence type="ECO:0000313" key="18">
    <source>
        <dbReference type="EMBL" id="KAK8843833.1"/>
    </source>
</evidence>
<evidence type="ECO:0000256" key="7">
    <source>
        <dbReference type="ARBA" id="ARBA00022723"/>
    </source>
</evidence>
<dbReference type="EMBL" id="JAPFFF010000034">
    <property type="protein sequence ID" value="KAK8843833.1"/>
    <property type="molecule type" value="Genomic_DNA"/>
</dbReference>
<evidence type="ECO:0000256" key="15">
    <source>
        <dbReference type="ARBA" id="ARBA00023136"/>
    </source>
</evidence>
<reference evidence="18 19" key="1">
    <citation type="submission" date="2024-04" db="EMBL/GenBank/DDBJ databases">
        <title>Tritrichomonas musculus Genome.</title>
        <authorList>
            <person name="Alves-Ferreira E."/>
            <person name="Grigg M."/>
            <person name="Lorenzi H."/>
            <person name="Galac M."/>
        </authorList>
    </citation>
    <scope>NUCLEOTIDE SEQUENCE [LARGE SCALE GENOMIC DNA]</scope>
    <source>
        <strain evidence="18 19">EAF2021</strain>
    </source>
</reference>
<keyword evidence="12" id="KW-0653">Protein transport</keyword>
<comment type="cofactor">
    <cofactor evidence="1">
        <name>Mg(2+)</name>
        <dbReference type="ChEBI" id="CHEBI:18420"/>
    </cofactor>
</comment>
<dbReference type="Pfam" id="PF04548">
    <property type="entry name" value="AIG1"/>
    <property type="match status" value="1"/>
</dbReference>
<keyword evidence="6" id="KW-0812">Transmembrane</keyword>
<dbReference type="PROSITE" id="PS51720">
    <property type="entry name" value="G_AIG1"/>
    <property type="match status" value="1"/>
</dbReference>
<sequence>MKRIVTIFVVGESGVGKSSIGNIIIKKKDAFKVGSSCHSVTLETIAIGNEINNEIIYFIDYPGHSTSTGQDKKYLKQMIEYIHKWDKGINAFFIVLNIQEPRFTEETQKMIKLMNYFFNDPTMWERTGIIFTRCYADAYNAEEATFEYGPEITKFIKSLNNCENLEIDMPCFFVDSEEYETDENTQREYQKILDFAHNFEPVLTNNFREINPDYMMVEYEIIKKKKVGEDLNNIEGSDIRRIRKIYYEDQRFAKYTNWKEEISYGEAETIRSWQEEQIEEKQILQRQHIKTDINKEGNITTKRFHYEDQERYQITHADNKISFSPPLTIRSWTEEQIEEEEILYDQQVQIERIGNGRNCQKIIYYEDQKRLKITSPSGDITYSTPITLMRYPKVINSIVKNDEKVEVISENKYELTHVVNKDGGWERFGKGLLCVITLTVVDLGPDLRVVHDGWKIVTRYGKYQREVIIDPDGNEIQNDWICVNEWTEEKTINN</sequence>
<protein>
    <recommendedName>
        <fullName evidence="17">AIG1-type G domain-containing protein</fullName>
    </recommendedName>
</protein>
<evidence type="ECO:0000256" key="12">
    <source>
        <dbReference type="ARBA" id="ARBA00022927"/>
    </source>
</evidence>
<evidence type="ECO:0000256" key="6">
    <source>
        <dbReference type="ARBA" id="ARBA00022692"/>
    </source>
</evidence>
<keyword evidence="10" id="KW-1002">Plastid outer membrane</keyword>
<dbReference type="PROSITE" id="PS00675">
    <property type="entry name" value="SIGMA54_INTERACT_1"/>
    <property type="match status" value="1"/>
</dbReference>
<evidence type="ECO:0000313" key="19">
    <source>
        <dbReference type="Proteomes" id="UP001470230"/>
    </source>
</evidence>
<feature type="domain" description="AIG1-type G" evidence="17">
    <location>
        <begin position="2"/>
        <end position="220"/>
    </location>
</feature>
<keyword evidence="7" id="KW-0479">Metal-binding</keyword>
<evidence type="ECO:0000256" key="10">
    <source>
        <dbReference type="ARBA" id="ARBA00022805"/>
    </source>
</evidence>
<accession>A0ABR2HBJ5</accession>
<keyword evidence="3" id="KW-0813">Transport</keyword>
<evidence type="ECO:0000256" key="9">
    <source>
        <dbReference type="ARBA" id="ARBA00022801"/>
    </source>
</evidence>
<evidence type="ECO:0000256" key="4">
    <source>
        <dbReference type="ARBA" id="ARBA00022528"/>
    </source>
</evidence>
<keyword evidence="11" id="KW-0460">Magnesium</keyword>
<keyword evidence="4" id="KW-0150">Chloroplast</keyword>
<evidence type="ECO:0000256" key="11">
    <source>
        <dbReference type="ARBA" id="ARBA00022842"/>
    </source>
</evidence>
<dbReference type="InterPro" id="IPR025662">
    <property type="entry name" value="Sigma_54_int_dom_ATP-bd_1"/>
</dbReference>
<evidence type="ECO:0000256" key="13">
    <source>
        <dbReference type="ARBA" id="ARBA00022989"/>
    </source>
</evidence>
<name>A0ABR2HBJ5_9EUKA</name>
<keyword evidence="5" id="KW-0934">Plastid</keyword>
<comment type="subcellular location">
    <subcellularLocation>
        <location evidence="2">Membrane</location>
        <topology evidence="2">Single-pass membrane protein</topology>
    </subcellularLocation>
    <subcellularLocation>
        <location evidence="16">Plastid</location>
        <location evidence="16">Chloroplast outer membrane</location>
    </subcellularLocation>
</comment>
<dbReference type="PANTHER" id="PTHR10903:SF135">
    <property type="entry name" value="TRANSLOCASE OF CHLOROPLAST 120, CHLOROPLASTIC-RELATED"/>
    <property type="match status" value="1"/>
</dbReference>
<evidence type="ECO:0000256" key="2">
    <source>
        <dbReference type="ARBA" id="ARBA00004167"/>
    </source>
</evidence>
<dbReference type="Gene3D" id="3.40.50.300">
    <property type="entry name" value="P-loop containing nucleotide triphosphate hydrolases"/>
    <property type="match status" value="1"/>
</dbReference>
<comment type="caution">
    <text evidence="18">The sequence shown here is derived from an EMBL/GenBank/DDBJ whole genome shotgun (WGS) entry which is preliminary data.</text>
</comment>
<dbReference type="InterPro" id="IPR045058">
    <property type="entry name" value="GIMA/IAN/Toc"/>
</dbReference>
<organism evidence="18 19">
    <name type="scientific">Tritrichomonas musculus</name>
    <dbReference type="NCBI Taxonomy" id="1915356"/>
    <lineage>
        <taxon>Eukaryota</taxon>
        <taxon>Metamonada</taxon>
        <taxon>Parabasalia</taxon>
        <taxon>Tritrichomonadida</taxon>
        <taxon>Tritrichomonadidae</taxon>
        <taxon>Tritrichomonas</taxon>
    </lineage>
</organism>
<dbReference type="SUPFAM" id="SSF52540">
    <property type="entry name" value="P-loop containing nucleoside triphosphate hydrolases"/>
    <property type="match status" value="1"/>
</dbReference>
<keyword evidence="9" id="KW-0378">Hydrolase</keyword>
<evidence type="ECO:0000256" key="5">
    <source>
        <dbReference type="ARBA" id="ARBA00022640"/>
    </source>
</evidence>
<keyword evidence="19" id="KW-1185">Reference proteome</keyword>
<keyword evidence="13" id="KW-1133">Transmembrane helix</keyword>
<dbReference type="PANTHER" id="PTHR10903">
    <property type="entry name" value="GTPASE, IMAP FAMILY MEMBER-RELATED"/>
    <property type="match status" value="1"/>
</dbReference>
<dbReference type="Proteomes" id="UP001470230">
    <property type="component" value="Unassembled WGS sequence"/>
</dbReference>
<proteinExistence type="predicted"/>